<dbReference type="AlphaFoldDB" id="A0A484K702"/>
<dbReference type="Proteomes" id="UP000595140">
    <property type="component" value="Unassembled WGS sequence"/>
</dbReference>
<keyword evidence="2" id="KW-1185">Reference proteome</keyword>
<reference evidence="1 2" key="1">
    <citation type="submission" date="2018-04" db="EMBL/GenBank/DDBJ databases">
        <authorList>
            <person name="Vogel A."/>
        </authorList>
    </citation>
    <scope>NUCLEOTIDE SEQUENCE [LARGE SCALE GENOMIC DNA]</scope>
</reference>
<proteinExistence type="predicted"/>
<evidence type="ECO:0000313" key="1">
    <source>
        <dbReference type="EMBL" id="VFQ59534.1"/>
    </source>
</evidence>
<dbReference type="EMBL" id="OOIL02000026">
    <property type="protein sequence ID" value="VFQ59534.1"/>
    <property type="molecule type" value="Genomic_DNA"/>
</dbReference>
<sequence>MEEEIMWIPIYEQVNGELIELARFLLPRGRRDGYSSLASRVRRLIQRIRIRSGQGFHKFYGHDGCSSHFTEGAIINHIERRWMKFRVMLHCVIVHPGTPRQNRQTSNR</sequence>
<evidence type="ECO:0000313" key="2">
    <source>
        <dbReference type="Proteomes" id="UP000595140"/>
    </source>
</evidence>
<organism evidence="1 2">
    <name type="scientific">Cuscuta campestris</name>
    <dbReference type="NCBI Taxonomy" id="132261"/>
    <lineage>
        <taxon>Eukaryota</taxon>
        <taxon>Viridiplantae</taxon>
        <taxon>Streptophyta</taxon>
        <taxon>Embryophyta</taxon>
        <taxon>Tracheophyta</taxon>
        <taxon>Spermatophyta</taxon>
        <taxon>Magnoliopsida</taxon>
        <taxon>eudicotyledons</taxon>
        <taxon>Gunneridae</taxon>
        <taxon>Pentapetalae</taxon>
        <taxon>asterids</taxon>
        <taxon>lamiids</taxon>
        <taxon>Solanales</taxon>
        <taxon>Convolvulaceae</taxon>
        <taxon>Cuscuteae</taxon>
        <taxon>Cuscuta</taxon>
        <taxon>Cuscuta subgen. Grammica</taxon>
        <taxon>Cuscuta sect. Cleistogrammica</taxon>
    </lineage>
</organism>
<protein>
    <submittedName>
        <fullName evidence="1">Uncharacterized protein</fullName>
    </submittedName>
</protein>
<gene>
    <name evidence="1" type="ORF">CCAM_LOCUS1310</name>
</gene>
<accession>A0A484K702</accession>
<name>A0A484K702_9ASTE</name>